<comment type="caution">
    <text evidence="7">The sequence shown here is derived from an EMBL/GenBank/DDBJ whole genome shotgun (WGS) entry which is preliminary data.</text>
</comment>
<keyword evidence="8" id="KW-1185">Reference proteome</keyword>
<proteinExistence type="inferred from homology"/>
<dbReference type="GO" id="GO:0034462">
    <property type="term" value="P:small-subunit processome assembly"/>
    <property type="evidence" value="ECO:0007669"/>
    <property type="project" value="TreeGrafter"/>
</dbReference>
<dbReference type="InterPro" id="IPR039119">
    <property type="entry name" value="ABT1/Esf2"/>
</dbReference>
<feature type="region of interest" description="Disordered" evidence="6">
    <location>
        <begin position="190"/>
        <end position="258"/>
    </location>
</feature>
<comment type="subcellular location">
    <subcellularLocation>
        <location evidence="1">Nucleus</location>
        <location evidence="1">Nucleolus</location>
    </subcellularLocation>
</comment>
<dbReference type="GO" id="GO:0000472">
    <property type="term" value="P:endonucleolytic cleavage to generate mature 5'-end of SSU-rRNA from (SSU-rRNA, 5.8S rRNA, LSU-rRNA)"/>
    <property type="evidence" value="ECO:0007669"/>
    <property type="project" value="TreeGrafter"/>
</dbReference>
<dbReference type="InterPro" id="IPR034353">
    <property type="entry name" value="ABT1/ESF2_RRM"/>
</dbReference>
<gene>
    <name evidence="7" type="ORF">FFLO_04548</name>
</gene>
<evidence type="ECO:0000313" key="7">
    <source>
        <dbReference type="EMBL" id="KAG7531189.1"/>
    </source>
</evidence>
<dbReference type="GO" id="GO:0000447">
    <property type="term" value="P:endonucleolytic cleavage in ITS1 to separate SSU-rRNA from 5.8S rRNA and LSU-rRNA from tricistronic rRNA transcript (SSU-rRNA, 5.8S rRNA, LSU-rRNA)"/>
    <property type="evidence" value="ECO:0007669"/>
    <property type="project" value="TreeGrafter"/>
</dbReference>
<dbReference type="PANTHER" id="PTHR12311:SF7">
    <property type="entry name" value="ACTIVATOR OF BASAL TRANSCRIPTION 1"/>
    <property type="match status" value="1"/>
</dbReference>
<protein>
    <recommendedName>
        <fullName evidence="5">18S rRNA factor 2</fullName>
    </recommendedName>
</protein>
<dbReference type="Proteomes" id="UP000812966">
    <property type="component" value="Unassembled WGS sequence"/>
</dbReference>
<evidence type="ECO:0000256" key="4">
    <source>
        <dbReference type="ARBA" id="ARBA00023242"/>
    </source>
</evidence>
<organism evidence="7 8">
    <name type="scientific">Filobasidium floriforme</name>
    <dbReference type="NCBI Taxonomy" id="5210"/>
    <lineage>
        <taxon>Eukaryota</taxon>
        <taxon>Fungi</taxon>
        <taxon>Dikarya</taxon>
        <taxon>Basidiomycota</taxon>
        <taxon>Agaricomycotina</taxon>
        <taxon>Tremellomycetes</taxon>
        <taxon>Filobasidiales</taxon>
        <taxon>Filobasidiaceae</taxon>
        <taxon>Filobasidium</taxon>
    </lineage>
</organism>
<evidence type="ECO:0000256" key="2">
    <source>
        <dbReference type="ARBA" id="ARBA00005819"/>
    </source>
</evidence>
<feature type="compositionally biased region" description="Polar residues" evidence="6">
    <location>
        <begin position="212"/>
        <end position="222"/>
    </location>
</feature>
<dbReference type="GO" id="GO:0003723">
    <property type="term" value="F:RNA binding"/>
    <property type="evidence" value="ECO:0007669"/>
    <property type="project" value="UniProtKB-KW"/>
</dbReference>
<dbReference type="PANTHER" id="PTHR12311">
    <property type="entry name" value="ACTIVATOR OF BASAL TRANSCRIPTION 1"/>
    <property type="match status" value="1"/>
</dbReference>
<dbReference type="CDD" id="cd12263">
    <property type="entry name" value="RRM_ABT1_like"/>
    <property type="match status" value="1"/>
</dbReference>
<dbReference type="Gene3D" id="3.30.70.330">
    <property type="match status" value="1"/>
</dbReference>
<reference evidence="7" key="1">
    <citation type="submission" date="2020-04" db="EMBL/GenBank/DDBJ databases">
        <title>Analysis of mating type loci in Filobasidium floriforme.</title>
        <authorList>
            <person name="Nowrousian M."/>
        </authorList>
    </citation>
    <scope>NUCLEOTIDE SEQUENCE</scope>
    <source>
        <strain evidence="7">CBS 6242</strain>
    </source>
</reference>
<keyword evidence="4" id="KW-0539">Nucleus</keyword>
<dbReference type="AlphaFoldDB" id="A0A8K0NP52"/>
<dbReference type="SUPFAM" id="SSF54928">
    <property type="entry name" value="RNA-binding domain, RBD"/>
    <property type="match status" value="1"/>
</dbReference>
<dbReference type="InterPro" id="IPR012677">
    <property type="entry name" value="Nucleotide-bd_a/b_plait_sf"/>
</dbReference>
<feature type="region of interest" description="Disordered" evidence="6">
    <location>
        <begin position="1"/>
        <end position="50"/>
    </location>
</feature>
<sequence length="270" mass="29861">MMDDDHDRQSAGPSSPRQRSQEPLSDSPIAEASPSNKPTPGIIYISRLPPGMTPQKVKHLMSSYGDIGRVYAQRKDAPTESTTKPQPKKHQSANFTEAWLEFMDKRIAKTVAPMLNAQLIGGKKGDRWRDDIWTMRYLSGFKWEMLGEQVAYERQAHQARLRQSLSQSKTEQTEYLRNVELARVLDKRRAKKLEQGEDSAGPAQKKQKKVTGESTTTASSGDVGSDKAKRKYRQRDLAMGSAAKSAGQNKPGAAAADGSKALQGVLDGLF</sequence>
<evidence type="ECO:0000256" key="3">
    <source>
        <dbReference type="ARBA" id="ARBA00022884"/>
    </source>
</evidence>
<evidence type="ECO:0000256" key="6">
    <source>
        <dbReference type="SAM" id="MobiDB-lite"/>
    </source>
</evidence>
<dbReference type="InterPro" id="IPR035979">
    <property type="entry name" value="RBD_domain_sf"/>
</dbReference>
<dbReference type="GO" id="GO:0000480">
    <property type="term" value="P:endonucleolytic cleavage in 5'-ETS of tricistronic rRNA transcript (SSU-rRNA, 5.8S rRNA, LSU-rRNA)"/>
    <property type="evidence" value="ECO:0007669"/>
    <property type="project" value="TreeGrafter"/>
</dbReference>
<keyword evidence="3" id="KW-0694">RNA-binding</keyword>
<evidence type="ECO:0000256" key="1">
    <source>
        <dbReference type="ARBA" id="ARBA00004604"/>
    </source>
</evidence>
<comment type="similarity">
    <text evidence="2">Belongs to the ESF2/ABP1 family.</text>
</comment>
<accession>A0A8K0NP52</accession>
<name>A0A8K0NP52_9TREE</name>
<dbReference type="GO" id="GO:0005730">
    <property type="term" value="C:nucleolus"/>
    <property type="evidence" value="ECO:0007669"/>
    <property type="project" value="UniProtKB-SubCell"/>
</dbReference>
<evidence type="ECO:0000313" key="8">
    <source>
        <dbReference type="Proteomes" id="UP000812966"/>
    </source>
</evidence>
<evidence type="ECO:0000256" key="5">
    <source>
        <dbReference type="ARBA" id="ARBA00032634"/>
    </source>
</evidence>
<feature type="compositionally biased region" description="Polar residues" evidence="6">
    <location>
        <begin position="11"/>
        <end position="24"/>
    </location>
</feature>
<dbReference type="EMBL" id="JABELV010000098">
    <property type="protein sequence ID" value="KAG7531189.1"/>
    <property type="molecule type" value="Genomic_DNA"/>
</dbReference>